<keyword evidence="1" id="KW-0805">Transcription regulation</keyword>
<dbReference type="EMBL" id="CP046173">
    <property type="protein sequence ID" value="QIS24661.1"/>
    <property type="molecule type" value="Genomic_DNA"/>
</dbReference>
<dbReference type="PANTHER" id="PTHR30055">
    <property type="entry name" value="HTH-TYPE TRANSCRIPTIONAL REGULATOR RUTR"/>
    <property type="match status" value="1"/>
</dbReference>
<dbReference type="SUPFAM" id="SSF46689">
    <property type="entry name" value="Homeodomain-like"/>
    <property type="match status" value="1"/>
</dbReference>
<dbReference type="AlphaFoldDB" id="A0A6G9ZGY6"/>
<evidence type="ECO:0000313" key="8">
    <source>
        <dbReference type="Proteomes" id="UP000500953"/>
    </source>
</evidence>
<evidence type="ECO:0000256" key="2">
    <source>
        <dbReference type="ARBA" id="ARBA00023125"/>
    </source>
</evidence>
<evidence type="ECO:0000256" key="4">
    <source>
        <dbReference type="PROSITE-ProRule" id="PRU00335"/>
    </source>
</evidence>
<dbReference type="PROSITE" id="PS50977">
    <property type="entry name" value="HTH_TETR_2"/>
    <property type="match status" value="1"/>
</dbReference>
<dbReference type="InterPro" id="IPR009057">
    <property type="entry name" value="Homeodomain-like_sf"/>
</dbReference>
<keyword evidence="2 4" id="KW-0238">DNA-binding</keyword>
<dbReference type="GO" id="GO:0000976">
    <property type="term" value="F:transcription cis-regulatory region binding"/>
    <property type="evidence" value="ECO:0007669"/>
    <property type="project" value="TreeGrafter"/>
</dbReference>
<evidence type="ECO:0000313" key="7">
    <source>
        <dbReference type="EMBL" id="QIS24661.1"/>
    </source>
</evidence>
<feature type="region of interest" description="Disordered" evidence="5">
    <location>
        <begin position="1"/>
        <end position="21"/>
    </location>
</feature>
<evidence type="ECO:0000256" key="5">
    <source>
        <dbReference type="SAM" id="MobiDB-lite"/>
    </source>
</evidence>
<dbReference type="GO" id="GO:0003700">
    <property type="term" value="F:DNA-binding transcription factor activity"/>
    <property type="evidence" value="ECO:0007669"/>
    <property type="project" value="TreeGrafter"/>
</dbReference>
<dbReference type="InterPro" id="IPR001647">
    <property type="entry name" value="HTH_TetR"/>
</dbReference>
<reference evidence="7 8" key="1">
    <citation type="journal article" date="2019" name="ACS Chem. Biol.">
        <title>Identification and Mobilization of a Cryptic Antibiotic Biosynthesis Gene Locus from a Human-Pathogenic Nocardia Isolate.</title>
        <authorList>
            <person name="Herisse M."/>
            <person name="Ishida K."/>
            <person name="Porter J.L."/>
            <person name="Howden B."/>
            <person name="Hertweck C."/>
            <person name="Stinear T.P."/>
            <person name="Pidot S.J."/>
        </authorList>
    </citation>
    <scope>NUCLEOTIDE SEQUENCE [LARGE SCALE GENOMIC DNA]</scope>
    <source>
        <strain evidence="7 8">AUSMDU00012715</strain>
    </source>
</reference>
<evidence type="ECO:0000256" key="1">
    <source>
        <dbReference type="ARBA" id="ARBA00023015"/>
    </source>
</evidence>
<feature type="DNA-binding region" description="H-T-H motif" evidence="4">
    <location>
        <begin position="43"/>
        <end position="62"/>
    </location>
</feature>
<name>A0A6G9ZGY6_9NOCA</name>
<dbReference type="Pfam" id="PF00440">
    <property type="entry name" value="TetR_N"/>
    <property type="match status" value="1"/>
</dbReference>
<sequence>MNRPAAADTGENVAVTHPGPGRPRQILDAAAELFTTRGYASTSTRGIADAVGIRQASLYHHFASKDDMLDALLDETVTGALELAVRLAEVPDPATVRLYALARFDVHQLCSARWNLGSLYFLPEVRSERFAAFRRRRDELRGHYEHLAALVIAAGPRTEARILPFRLVESVINVRSDEGIAPAYACRLIPDAILSMIGWVGDVDEVRAAADALLDRLAPP</sequence>
<proteinExistence type="predicted"/>
<keyword evidence="3" id="KW-0804">Transcription</keyword>
<accession>A0A6G9ZGY6</accession>
<evidence type="ECO:0000256" key="3">
    <source>
        <dbReference type="ARBA" id="ARBA00023163"/>
    </source>
</evidence>
<dbReference type="Proteomes" id="UP000500953">
    <property type="component" value="Chromosome"/>
</dbReference>
<dbReference type="Gene3D" id="1.10.357.10">
    <property type="entry name" value="Tetracycline Repressor, domain 2"/>
    <property type="match status" value="1"/>
</dbReference>
<evidence type="ECO:0000259" key="6">
    <source>
        <dbReference type="PROSITE" id="PS50977"/>
    </source>
</evidence>
<organism evidence="7 8">
    <name type="scientific">Nocardia terpenica</name>
    <dbReference type="NCBI Taxonomy" id="455432"/>
    <lineage>
        <taxon>Bacteria</taxon>
        <taxon>Bacillati</taxon>
        <taxon>Actinomycetota</taxon>
        <taxon>Actinomycetes</taxon>
        <taxon>Mycobacteriales</taxon>
        <taxon>Nocardiaceae</taxon>
        <taxon>Nocardia</taxon>
    </lineage>
</organism>
<dbReference type="PANTHER" id="PTHR30055:SF234">
    <property type="entry name" value="HTH-TYPE TRANSCRIPTIONAL REGULATOR BETI"/>
    <property type="match status" value="1"/>
</dbReference>
<dbReference type="InterPro" id="IPR050109">
    <property type="entry name" value="HTH-type_TetR-like_transc_reg"/>
</dbReference>
<dbReference type="PRINTS" id="PR00455">
    <property type="entry name" value="HTHTETR"/>
</dbReference>
<protein>
    <submittedName>
        <fullName evidence="7">TetR family transcriptional regulator</fullName>
    </submittedName>
</protein>
<feature type="domain" description="HTH tetR-type" evidence="6">
    <location>
        <begin position="20"/>
        <end position="80"/>
    </location>
</feature>
<gene>
    <name evidence="7" type="ORF">F6W96_35785</name>
</gene>